<feature type="region of interest" description="Disordered" evidence="1">
    <location>
        <begin position="118"/>
        <end position="233"/>
    </location>
</feature>
<accession>A0AAE0NLT2</accession>
<feature type="chain" id="PRO_5042136488" description="Extracellular membrane protein CFEM domain-containing protein" evidence="3">
    <location>
        <begin position="22"/>
        <end position="262"/>
    </location>
</feature>
<keyword evidence="2" id="KW-0812">Transmembrane</keyword>
<keyword evidence="5" id="KW-1185">Reference proteome</keyword>
<evidence type="ECO:0000256" key="2">
    <source>
        <dbReference type="SAM" id="Phobius"/>
    </source>
</evidence>
<protein>
    <recommendedName>
        <fullName evidence="6">Extracellular membrane protein CFEM domain-containing protein</fullName>
    </recommendedName>
</protein>
<keyword evidence="3" id="KW-0732">Signal</keyword>
<feature type="compositionally biased region" description="Low complexity" evidence="1">
    <location>
        <begin position="206"/>
        <end position="224"/>
    </location>
</feature>
<dbReference type="Proteomes" id="UP001287356">
    <property type="component" value="Unassembled WGS sequence"/>
</dbReference>
<evidence type="ECO:0008006" key="6">
    <source>
        <dbReference type="Google" id="ProtNLM"/>
    </source>
</evidence>
<feature type="compositionally biased region" description="Polar residues" evidence="1">
    <location>
        <begin position="165"/>
        <end position="176"/>
    </location>
</feature>
<dbReference type="AlphaFoldDB" id="A0AAE0NLT2"/>
<sequence>MGFARLALIGLPCLLSLLGQAELAASTTTTPSFKFPTCVDTCAGHSGCQTDDSKCMCTTARSYFLETVVTCVYYNCMDDFLKVDSEFLNIMTAGCKGIKKPIPDSSLKAAKSVVSVLSKLPSTTTKATPTTTPKPAAATPKTTSTHSTSTQSKPTQSPSTQSTTVQDAPSSTLASGQDQQTSAAPAATTDASPPSPPSPQPPPVVVTPSSSESPSPAADAPNPVLTDSSPFALPNSSGSQVGAMLFYGMGLPLLLAGAFTLR</sequence>
<dbReference type="EMBL" id="JAULSN010000001">
    <property type="protein sequence ID" value="KAK3383896.1"/>
    <property type="molecule type" value="Genomic_DNA"/>
</dbReference>
<evidence type="ECO:0000256" key="3">
    <source>
        <dbReference type="SAM" id="SignalP"/>
    </source>
</evidence>
<evidence type="ECO:0000313" key="5">
    <source>
        <dbReference type="Proteomes" id="UP001287356"/>
    </source>
</evidence>
<reference evidence="4" key="1">
    <citation type="journal article" date="2023" name="Mol. Phylogenet. Evol.">
        <title>Genome-scale phylogeny and comparative genomics of the fungal order Sordariales.</title>
        <authorList>
            <person name="Hensen N."/>
            <person name="Bonometti L."/>
            <person name="Westerberg I."/>
            <person name="Brannstrom I.O."/>
            <person name="Guillou S."/>
            <person name="Cros-Aarteil S."/>
            <person name="Calhoun S."/>
            <person name="Haridas S."/>
            <person name="Kuo A."/>
            <person name="Mondo S."/>
            <person name="Pangilinan J."/>
            <person name="Riley R."/>
            <person name="LaButti K."/>
            <person name="Andreopoulos B."/>
            <person name="Lipzen A."/>
            <person name="Chen C."/>
            <person name="Yan M."/>
            <person name="Daum C."/>
            <person name="Ng V."/>
            <person name="Clum A."/>
            <person name="Steindorff A."/>
            <person name="Ohm R.A."/>
            <person name="Martin F."/>
            <person name="Silar P."/>
            <person name="Natvig D.O."/>
            <person name="Lalanne C."/>
            <person name="Gautier V."/>
            <person name="Ament-Velasquez S.L."/>
            <person name="Kruys A."/>
            <person name="Hutchinson M.I."/>
            <person name="Powell A.J."/>
            <person name="Barry K."/>
            <person name="Miller A.N."/>
            <person name="Grigoriev I.V."/>
            <person name="Debuchy R."/>
            <person name="Gladieux P."/>
            <person name="Hiltunen Thoren M."/>
            <person name="Johannesson H."/>
        </authorList>
    </citation>
    <scope>NUCLEOTIDE SEQUENCE</scope>
    <source>
        <strain evidence="4">CBS 958.72</strain>
    </source>
</reference>
<gene>
    <name evidence="4" type="ORF">B0T24DRAFT_67453</name>
</gene>
<feature type="compositionally biased region" description="Pro residues" evidence="1">
    <location>
        <begin position="193"/>
        <end position="205"/>
    </location>
</feature>
<keyword evidence="2" id="KW-0472">Membrane</keyword>
<name>A0AAE0NLT2_9PEZI</name>
<feature type="compositionally biased region" description="Low complexity" evidence="1">
    <location>
        <begin position="177"/>
        <end position="192"/>
    </location>
</feature>
<reference evidence="4" key="2">
    <citation type="submission" date="2023-06" db="EMBL/GenBank/DDBJ databases">
        <authorList>
            <consortium name="Lawrence Berkeley National Laboratory"/>
            <person name="Haridas S."/>
            <person name="Hensen N."/>
            <person name="Bonometti L."/>
            <person name="Westerberg I."/>
            <person name="Brannstrom I.O."/>
            <person name="Guillou S."/>
            <person name="Cros-Aarteil S."/>
            <person name="Calhoun S."/>
            <person name="Kuo A."/>
            <person name="Mondo S."/>
            <person name="Pangilinan J."/>
            <person name="Riley R."/>
            <person name="Labutti K."/>
            <person name="Andreopoulos B."/>
            <person name="Lipzen A."/>
            <person name="Chen C."/>
            <person name="Yanf M."/>
            <person name="Daum C."/>
            <person name="Ng V."/>
            <person name="Clum A."/>
            <person name="Steindorff A."/>
            <person name="Ohm R."/>
            <person name="Martin F."/>
            <person name="Silar P."/>
            <person name="Natvig D."/>
            <person name="Lalanne C."/>
            <person name="Gautier V."/>
            <person name="Ament-Velasquez S.L."/>
            <person name="Kruys A."/>
            <person name="Hutchinson M.I."/>
            <person name="Powell A.J."/>
            <person name="Barry K."/>
            <person name="Miller A.N."/>
            <person name="Grigoriev I.V."/>
            <person name="Debuchy R."/>
            <person name="Gladieux P."/>
            <person name="Thoren M.H."/>
            <person name="Johannesson H."/>
        </authorList>
    </citation>
    <scope>NUCLEOTIDE SEQUENCE</scope>
    <source>
        <strain evidence="4">CBS 958.72</strain>
    </source>
</reference>
<feature type="compositionally biased region" description="Low complexity" evidence="1">
    <location>
        <begin position="118"/>
        <end position="164"/>
    </location>
</feature>
<evidence type="ECO:0000256" key="1">
    <source>
        <dbReference type="SAM" id="MobiDB-lite"/>
    </source>
</evidence>
<feature type="transmembrane region" description="Helical" evidence="2">
    <location>
        <begin position="241"/>
        <end position="261"/>
    </location>
</feature>
<keyword evidence="2" id="KW-1133">Transmembrane helix</keyword>
<feature type="signal peptide" evidence="3">
    <location>
        <begin position="1"/>
        <end position="21"/>
    </location>
</feature>
<evidence type="ECO:0000313" key="4">
    <source>
        <dbReference type="EMBL" id="KAK3383896.1"/>
    </source>
</evidence>
<comment type="caution">
    <text evidence="4">The sequence shown here is derived from an EMBL/GenBank/DDBJ whole genome shotgun (WGS) entry which is preliminary data.</text>
</comment>
<proteinExistence type="predicted"/>
<organism evidence="4 5">
    <name type="scientific">Lasiosphaeria ovina</name>
    <dbReference type="NCBI Taxonomy" id="92902"/>
    <lineage>
        <taxon>Eukaryota</taxon>
        <taxon>Fungi</taxon>
        <taxon>Dikarya</taxon>
        <taxon>Ascomycota</taxon>
        <taxon>Pezizomycotina</taxon>
        <taxon>Sordariomycetes</taxon>
        <taxon>Sordariomycetidae</taxon>
        <taxon>Sordariales</taxon>
        <taxon>Lasiosphaeriaceae</taxon>
        <taxon>Lasiosphaeria</taxon>
    </lineage>
</organism>